<dbReference type="EMBL" id="BAVZ01000008">
    <property type="protein sequence ID" value="GAF08822.1"/>
    <property type="molecule type" value="Genomic_DNA"/>
</dbReference>
<reference evidence="2 3" key="1">
    <citation type="journal article" date="2014" name="Genome Announc.">
        <title>Draft Genome Sequence of Paenibacillus pini JCM 16418T, Isolated from the Rhizosphere of Pine Tree.</title>
        <authorList>
            <person name="Yuki M."/>
            <person name="Oshima K."/>
            <person name="Suda W."/>
            <person name="Oshida Y."/>
            <person name="Kitamura K."/>
            <person name="Iida Y."/>
            <person name="Hattori M."/>
            <person name="Ohkuma M."/>
        </authorList>
    </citation>
    <scope>NUCLEOTIDE SEQUENCE [LARGE SCALE GENOMIC DNA]</scope>
    <source>
        <strain evidence="2 3">JCM 16418</strain>
    </source>
</reference>
<proteinExistence type="predicted"/>
<gene>
    <name evidence="2" type="ORF">JCM16418_2929</name>
</gene>
<sequence length="350" mass="39586">MSNYQELLSPVTINSWNLRNKVVMAPLTRGFANDKDGKVTEAMIAYYERRAKHGVGLIITEGINPAPEGKGTYGVPGLYTSEQTDSWKRVTEAVHKHGGTIIAQLWHVGRLSHPLLIHTTPLAPSEIGANGYVHKVRQPFQVPKAMSQKEISNTINYFRLSAQNAVKAGFDGIEIHAAHGYLIDQFINEKTNVRMDQYGGNLNHRMNFLREIINAVKEVIDSDRISIRFSEIKDDDSSYRWKNKSKTIDAFIELFEETGISILHASTNHFDEIIEETQTFHQLIRNKWNRTLIGVGSLNFQNAETAIKENLIDLAAFGRPFIANPDLVQKASSNQPIIEYEALKHLNMLY</sequence>
<evidence type="ECO:0000313" key="2">
    <source>
        <dbReference type="EMBL" id="GAF08822.1"/>
    </source>
</evidence>
<dbReference type="OrthoDB" id="9772736at2"/>
<dbReference type="GO" id="GO:0016491">
    <property type="term" value="F:oxidoreductase activity"/>
    <property type="evidence" value="ECO:0007669"/>
    <property type="project" value="InterPro"/>
</dbReference>
<dbReference type="PANTHER" id="PTHR22893:SF91">
    <property type="entry name" value="NADPH DEHYDROGENASE 2-RELATED"/>
    <property type="match status" value="1"/>
</dbReference>
<dbReference type="Pfam" id="PF00724">
    <property type="entry name" value="Oxidored_FMN"/>
    <property type="match status" value="1"/>
</dbReference>
<dbReference type="InterPro" id="IPR013785">
    <property type="entry name" value="Aldolase_TIM"/>
</dbReference>
<dbReference type="SUPFAM" id="SSF51395">
    <property type="entry name" value="FMN-linked oxidoreductases"/>
    <property type="match status" value="1"/>
</dbReference>
<dbReference type="InterPro" id="IPR045247">
    <property type="entry name" value="Oye-like"/>
</dbReference>
<dbReference type="AlphaFoldDB" id="W7YJZ3"/>
<organism evidence="2 3">
    <name type="scientific">Paenibacillus pini JCM 16418</name>
    <dbReference type="NCBI Taxonomy" id="1236976"/>
    <lineage>
        <taxon>Bacteria</taxon>
        <taxon>Bacillati</taxon>
        <taxon>Bacillota</taxon>
        <taxon>Bacilli</taxon>
        <taxon>Bacillales</taxon>
        <taxon>Paenibacillaceae</taxon>
        <taxon>Paenibacillus</taxon>
    </lineage>
</organism>
<dbReference type="Gene3D" id="3.20.20.70">
    <property type="entry name" value="Aldolase class I"/>
    <property type="match status" value="1"/>
</dbReference>
<dbReference type="eggNOG" id="COG1902">
    <property type="taxonomic scope" value="Bacteria"/>
</dbReference>
<dbReference type="STRING" id="1236976.JCM16418_2929"/>
<dbReference type="PANTHER" id="PTHR22893">
    <property type="entry name" value="NADH OXIDOREDUCTASE-RELATED"/>
    <property type="match status" value="1"/>
</dbReference>
<dbReference type="RefSeq" id="WP_036649613.1">
    <property type="nucleotide sequence ID" value="NZ_BAVZ01000008.1"/>
</dbReference>
<evidence type="ECO:0000313" key="3">
    <source>
        <dbReference type="Proteomes" id="UP000019364"/>
    </source>
</evidence>
<feature type="domain" description="NADH:flavin oxidoreductase/NADH oxidase N-terminal" evidence="1">
    <location>
        <begin position="7"/>
        <end position="335"/>
    </location>
</feature>
<dbReference type="GO" id="GO:0010181">
    <property type="term" value="F:FMN binding"/>
    <property type="evidence" value="ECO:0007669"/>
    <property type="project" value="InterPro"/>
</dbReference>
<comment type="caution">
    <text evidence="2">The sequence shown here is derived from an EMBL/GenBank/DDBJ whole genome shotgun (WGS) entry which is preliminary data.</text>
</comment>
<name>W7YJZ3_9BACL</name>
<protein>
    <submittedName>
        <fullName evidence="2">2,4-dienoyl-CoA reductase</fullName>
    </submittedName>
</protein>
<keyword evidence="3" id="KW-1185">Reference proteome</keyword>
<dbReference type="Proteomes" id="UP000019364">
    <property type="component" value="Unassembled WGS sequence"/>
</dbReference>
<dbReference type="InterPro" id="IPR001155">
    <property type="entry name" value="OxRdtase_FMN_N"/>
</dbReference>
<evidence type="ECO:0000259" key="1">
    <source>
        <dbReference type="Pfam" id="PF00724"/>
    </source>
</evidence>
<accession>W7YJZ3</accession>